<keyword evidence="1" id="KW-0732">Signal</keyword>
<sequence>MRVALAACLVLLLPACGQQQVPAGPDIEAILAAGPAETLADYGLFTDPSAREPSEGVISYDLINPLFSDHASKHRLIYVPEGQAAGYRGGEEVLDFPVGTVLIKTFAFAPDMRSPDEGERYRETRLLIRKEDGWAAYPYVWNEDETEARYAPAGAWLDLAFTDPSGAPVEIDYRVPNQNQCKTCHQLGDAIAPIGPKARNLAHEGPLGVGQIEDWTMRGMLTGAPDSVEAVADVHDVSLPLDPRARAYLDINCAHCHRAEGSASNSGLWLGWEEQEAVRIGFGKHPTAAGRGSGSGTVVIEPGAPDASILVYRMDSAEAGVAMPELGRALIDDAGVELVRAWIEDMPTEN</sequence>
<dbReference type="Proteomes" id="UP000265431">
    <property type="component" value="Unassembled WGS sequence"/>
</dbReference>
<comment type="caution">
    <text evidence="2">The sequence shown here is derived from an EMBL/GenBank/DDBJ whole genome shotgun (WGS) entry which is preliminary data.</text>
</comment>
<dbReference type="NCBIfam" id="TIGR03806">
    <property type="entry name" value="chp_HNE_0200"/>
    <property type="match status" value="1"/>
</dbReference>
<dbReference type="EMBL" id="QWGB01000004">
    <property type="protein sequence ID" value="RIJ25867.1"/>
    <property type="molecule type" value="Genomic_DNA"/>
</dbReference>
<organism evidence="2 3">
    <name type="scientific">Henriciella barbarensis</name>
    <dbReference type="NCBI Taxonomy" id="86342"/>
    <lineage>
        <taxon>Bacteria</taxon>
        <taxon>Pseudomonadati</taxon>
        <taxon>Pseudomonadota</taxon>
        <taxon>Alphaproteobacteria</taxon>
        <taxon>Hyphomonadales</taxon>
        <taxon>Hyphomonadaceae</taxon>
        <taxon>Henriciella</taxon>
    </lineage>
</organism>
<evidence type="ECO:0000313" key="2">
    <source>
        <dbReference type="EMBL" id="RIJ25867.1"/>
    </source>
</evidence>
<dbReference type="InterPro" id="IPR022269">
    <property type="entry name" value="SO_2930-like_C"/>
</dbReference>
<gene>
    <name evidence="2" type="ORF">D1224_01745</name>
</gene>
<dbReference type="AlphaFoldDB" id="A0A399R7K3"/>
<feature type="signal peptide" evidence="1">
    <location>
        <begin position="1"/>
        <end position="23"/>
    </location>
</feature>
<dbReference type="OrthoDB" id="338827at2"/>
<protein>
    <recommendedName>
        <fullName evidence="4">Cytochrome c domain-containing protein</fullName>
    </recommendedName>
</protein>
<feature type="chain" id="PRO_5017217337" description="Cytochrome c domain-containing protein" evidence="1">
    <location>
        <begin position="24"/>
        <end position="350"/>
    </location>
</feature>
<evidence type="ECO:0000256" key="1">
    <source>
        <dbReference type="SAM" id="SignalP"/>
    </source>
</evidence>
<keyword evidence="3" id="KW-1185">Reference proteome</keyword>
<proteinExistence type="predicted"/>
<dbReference type="RefSeq" id="WP_119378219.1">
    <property type="nucleotide sequence ID" value="NZ_QWGB01000004.1"/>
</dbReference>
<evidence type="ECO:0000313" key="3">
    <source>
        <dbReference type="Proteomes" id="UP000265431"/>
    </source>
</evidence>
<accession>A0A399R7K3</accession>
<name>A0A399R7K3_9PROT</name>
<reference evidence="2 3" key="1">
    <citation type="submission" date="2018-08" db="EMBL/GenBank/DDBJ databases">
        <title>Henriciella mobilis sp. nov., isolated from seawater.</title>
        <authorList>
            <person name="Cheng H."/>
            <person name="Wu Y.-H."/>
            <person name="Xu X.-W."/>
            <person name="Guo L.-L."/>
        </authorList>
    </citation>
    <scope>NUCLEOTIDE SEQUENCE [LARGE SCALE GENOMIC DNA]</scope>
    <source>
        <strain evidence="2 3">CCUG66934</strain>
    </source>
</reference>
<evidence type="ECO:0008006" key="4">
    <source>
        <dbReference type="Google" id="ProtNLM"/>
    </source>
</evidence>